<dbReference type="AlphaFoldDB" id="A0A345UGY0"/>
<sequence length="391" mass="43736">MARILIITQYFLPEITAAAYRLSALESYLTKQGHDVDVITTFPHRSPNEQAVNDTPKINRVSMPTIEGSTKGRIKEQLWFMVRSFIAFISKPGRYDYVIATSPPLFAGLSGYFISKLCGGRFILDIRDIWPGSIIATGLFSSGSIPIRLASFLERFLYHKAAHITTVAKPMATYVRQYKKNSDVSIVYNGVDELINTPVIGAPDSDFKHLNLVYAGNFGLVQGLDLLIRAVNSLEEKHKSQLKVSFLGQGFKQKELESLAAELGVSDRVSFAGPYTKSELTHILAEEAHALFIHLKSDPSLNLTIPSKVFDCMQYNIPIVYGLSGEAHEILNNHPGNISFRQDSVEDLKLALEKLVNNYKVLHAASAANRTFVKDNFLREECFQPFLNIIY</sequence>
<evidence type="ECO:0000259" key="1">
    <source>
        <dbReference type="Pfam" id="PF00534"/>
    </source>
</evidence>
<dbReference type="GO" id="GO:0016758">
    <property type="term" value="F:hexosyltransferase activity"/>
    <property type="evidence" value="ECO:0007669"/>
    <property type="project" value="TreeGrafter"/>
</dbReference>
<protein>
    <submittedName>
        <fullName evidence="3">Glycosyltransferase involved in cell wall bisynthesis</fullName>
    </submittedName>
</protein>
<dbReference type="SUPFAM" id="SSF53756">
    <property type="entry name" value="UDP-Glycosyltransferase/glycogen phosphorylase"/>
    <property type="match status" value="1"/>
</dbReference>
<organism evidence="3 4">
    <name type="scientific">Cyclonatronum proteinivorum</name>
    <dbReference type="NCBI Taxonomy" id="1457365"/>
    <lineage>
        <taxon>Bacteria</taxon>
        <taxon>Pseudomonadati</taxon>
        <taxon>Balneolota</taxon>
        <taxon>Balneolia</taxon>
        <taxon>Balneolales</taxon>
        <taxon>Cyclonatronaceae</taxon>
        <taxon>Cyclonatronum</taxon>
    </lineage>
</organism>
<dbReference type="Pfam" id="PF13439">
    <property type="entry name" value="Glyco_transf_4"/>
    <property type="match status" value="1"/>
</dbReference>
<dbReference type="PANTHER" id="PTHR45947">
    <property type="entry name" value="SULFOQUINOVOSYL TRANSFERASE SQD2"/>
    <property type="match status" value="1"/>
</dbReference>
<keyword evidence="3" id="KW-0808">Transferase</keyword>
<evidence type="ECO:0000313" key="3">
    <source>
        <dbReference type="EMBL" id="AXI99731.1"/>
    </source>
</evidence>
<dbReference type="InterPro" id="IPR001296">
    <property type="entry name" value="Glyco_trans_1"/>
</dbReference>
<evidence type="ECO:0000259" key="2">
    <source>
        <dbReference type="Pfam" id="PF13439"/>
    </source>
</evidence>
<dbReference type="Gene3D" id="3.40.50.2000">
    <property type="entry name" value="Glycogen Phosphorylase B"/>
    <property type="match status" value="2"/>
</dbReference>
<dbReference type="InterPro" id="IPR028098">
    <property type="entry name" value="Glyco_trans_4-like_N"/>
</dbReference>
<gene>
    <name evidence="3" type="ORF">CYPRO_0445</name>
</gene>
<feature type="domain" description="Glycosyl transferase family 1" evidence="1">
    <location>
        <begin position="212"/>
        <end position="370"/>
    </location>
</feature>
<evidence type="ECO:0000313" key="4">
    <source>
        <dbReference type="Proteomes" id="UP000254808"/>
    </source>
</evidence>
<reference evidence="3 4" key="1">
    <citation type="submission" date="2018-03" db="EMBL/GenBank/DDBJ databases">
        <title>Phenotypic and genomic properties of Cyclonatronum proteinivorum gen. nov., sp. nov., a haloalkaliphilic bacteroidete from soda lakes possessing Na+-translocating rhodopsin.</title>
        <authorList>
            <person name="Toshchakov S.V."/>
            <person name="Korzhenkov A."/>
            <person name="Samarov N.I."/>
            <person name="Kublanov I.V."/>
            <person name="Muntyan M.S."/>
            <person name="Sorokin D.Y."/>
        </authorList>
    </citation>
    <scope>NUCLEOTIDE SEQUENCE [LARGE SCALE GENOMIC DNA]</scope>
    <source>
        <strain evidence="3 4">Omega</strain>
    </source>
</reference>
<feature type="domain" description="Glycosyltransferase subfamily 4-like N-terminal" evidence="2">
    <location>
        <begin position="25"/>
        <end position="192"/>
    </location>
</feature>
<dbReference type="PANTHER" id="PTHR45947:SF3">
    <property type="entry name" value="SULFOQUINOVOSYL TRANSFERASE SQD2"/>
    <property type="match status" value="1"/>
</dbReference>
<dbReference type="KEGG" id="cprv:CYPRO_0445"/>
<dbReference type="Proteomes" id="UP000254808">
    <property type="component" value="Chromosome"/>
</dbReference>
<accession>A0A345UGY0</accession>
<dbReference type="CDD" id="cd03794">
    <property type="entry name" value="GT4_WbuB-like"/>
    <property type="match status" value="1"/>
</dbReference>
<dbReference type="RefSeq" id="WP_114983073.1">
    <property type="nucleotide sequence ID" value="NZ_CP027806.1"/>
</dbReference>
<keyword evidence="4" id="KW-1185">Reference proteome</keyword>
<name>A0A345UGY0_9BACT</name>
<dbReference type="EMBL" id="CP027806">
    <property type="protein sequence ID" value="AXI99731.1"/>
    <property type="molecule type" value="Genomic_DNA"/>
</dbReference>
<dbReference type="InterPro" id="IPR050194">
    <property type="entry name" value="Glycosyltransferase_grp1"/>
</dbReference>
<proteinExistence type="predicted"/>
<dbReference type="Pfam" id="PF00534">
    <property type="entry name" value="Glycos_transf_1"/>
    <property type="match status" value="1"/>
</dbReference>